<dbReference type="RefSeq" id="WP_264514686.1">
    <property type="nucleotide sequence ID" value="NZ_JAPDDR010000008.1"/>
</dbReference>
<dbReference type="SUPFAM" id="SSF103025">
    <property type="entry name" value="Folate-binding domain"/>
    <property type="match status" value="1"/>
</dbReference>
<proteinExistence type="predicted"/>
<dbReference type="PANTHER" id="PTHR22602">
    <property type="entry name" value="TRANSFERASE CAF17, MITOCHONDRIAL-RELATED"/>
    <property type="match status" value="1"/>
</dbReference>
<name>A0ABT3G5M2_9BACT</name>
<dbReference type="Gene3D" id="3.30.1360.120">
    <property type="entry name" value="Probable tRNA modification gtpase trme, domain 1"/>
    <property type="match status" value="2"/>
</dbReference>
<comment type="caution">
    <text evidence="2">The sequence shown here is derived from an EMBL/GenBank/DDBJ whole genome shotgun (WGS) entry which is preliminary data.</text>
</comment>
<accession>A0ABT3G5M2</accession>
<evidence type="ECO:0000313" key="3">
    <source>
        <dbReference type="Proteomes" id="UP001165653"/>
    </source>
</evidence>
<organism evidence="2 3">
    <name type="scientific">Luteolibacter rhizosphaerae</name>
    <dbReference type="NCBI Taxonomy" id="2989719"/>
    <lineage>
        <taxon>Bacteria</taxon>
        <taxon>Pseudomonadati</taxon>
        <taxon>Verrucomicrobiota</taxon>
        <taxon>Verrucomicrobiia</taxon>
        <taxon>Verrucomicrobiales</taxon>
        <taxon>Verrucomicrobiaceae</taxon>
        <taxon>Luteolibacter</taxon>
    </lineage>
</organism>
<protein>
    <recommendedName>
        <fullName evidence="4">Aminomethyltransferase folate-binding domain-containing protein</fullName>
    </recommendedName>
</protein>
<evidence type="ECO:0008006" key="4">
    <source>
        <dbReference type="Google" id="ProtNLM"/>
    </source>
</evidence>
<dbReference type="EMBL" id="JAPDDR010000008">
    <property type="protein sequence ID" value="MCW1915146.1"/>
    <property type="molecule type" value="Genomic_DNA"/>
</dbReference>
<evidence type="ECO:0000256" key="1">
    <source>
        <dbReference type="ARBA" id="ARBA00022946"/>
    </source>
</evidence>
<dbReference type="InterPro" id="IPR027266">
    <property type="entry name" value="TrmE/GcvT-like"/>
</dbReference>
<dbReference type="Proteomes" id="UP001165653">
    <property type="component" value="Unassembled WGS sequence"/>
</dbReference>
<keyword evidence="1" id="KW-0809">Transit peptide</keyword>
<gene>
    <name evidence="2" type="ORF">OJ996_16285</name>
</gene>
<sequence length="270" mass="29298">MTRSLSLGRRALFAFSGPDAVRYLNGQLTQDVRNLGDTALPACVTDAKGRLQAYVHVFRCPDDTVWVEAPAELEEELEVRLGRYLIADDAEMENISADWHLQHLIGATEPASGLALRSNRLGQPGYDLWLPATETCALPLLQENEAEALRIAAGVPAWGRELTPGILPPEALLDRSAISYHKGCYIGQEVLSRIKTAEKVNRRLTSFLVEEGSKPGIILLTPEGKEAGTLTSVSPSPDPATRRFPALGYLEKSAFGSTEFSASGKQVTAI</sequence>
<dbReference type="InterPro" id="IPR017703">
    <property type="entry name" value="YgfZ/GCV_T_CS"/>
</dbReference>
<dbReference type="PIRSF" id="PIRSF006487">
    <property type="entry name" value="GcvT"/>
    <property type="match status" value="1"/>
</dbReference>
<evidence type="ECO:0000313" key="2">
    <source>
        <dbReference type="EMBL" id="MCW1915146.1"/>
    </source>
</evidence>
<dbReference type="PANTHER" id="PTHR22602:SF0">
    <property type="entry name" value="TRANSFERASE CAF17, MITOCHONDRIAL-RELATED"/>
    <property type="match status" value="1"/>
</dbReference>
<dbReference type="NCBIfam" id="TIGR03317">
    <property type="entry name" value="ygfZ_signature"/>
    <property type="match status" value="1"/>
</dbReference>
<keyword evidence="3" id="KW-1185">Reference proteome</keyword>
<reference evidence="2" key="1">
    <citation type="submission" date="2022-10" db="EMBL/GenBank/DDBJ databases">
        <title>Luteolibacter sp. GHJ8, whole genome shotgun sequencing project.</title>
        <authorList>
            <person name="Zhao G."/>
            <person name="Shen L."/>
        </authorList>
    </citation>
    <scope>NUCLEOTIDE SEQUENCE</scope>
    <source>
        <strain evidence="2">GHJ8</strain>
    </source>
</reference>
<dbReference type="InterPro" id="IPR045179">
    <property type="entry name" value="YgfZ/GcvT"/>
</dbReference>